<reference evidence="1" key="1">
    <citation type="submission" date="2021-02" db="EMBL/GenBank/DDBJ databases">
        <authorList>
            <person name="Nowell W R."/>
        </authorList>
    </citation>
    <scope>NUCLEOTIDE SEQUENCE</scope>
</reference>
<accession>A0A8S2TTG8</accession>
<feature type="non-terminal residue" evidence="1">
    <location>
        <position position="71"/>
    </location>
</feature>
<evidence type="ECO:0000313" key="1">
    <source>
        <dbReference type="EMBL" id="CAF4298421.1"/>
    </source>
</evidence>
<evidence type="ECO:0000313" key="2">
    <source>
        <dbReference type="Proteomes" id="UP000681720"/>
    </source>
</evidence>
<gene>
    <name evidence="1" type="ORF">GIL414_LOCUS25729</name>
</gene>
<dbReference type="AlphaFoldDB" id="A0A8S2TTG8"/>
<dbReference type="Proteomes" id="UP000681720">
    <property type="component" value="Unassembled WGS sequence"/>
</dbReference>
<name>A0A8S2TTG8_9BILA</name>
<proteinExistence type="predicted"/>
<organism evidence="1 2">
    <name type="scientific">Rotaria magnacalcarata</name>
    <dbReference type="NCBI Taxonomy" id="392030"/>
    <lineage>
        <taxon>Eukaryota</taxon>
        <taxon>Metazoa</taxon>
        <taxon>Spiralia</taxon>
        <taxon>Gnathifera</taxon>
        <taxon>Rotifera</taxon>
        <taxon>Eurotatoria</taxon>
        <taxon>Bdelloidea</taxon>
        <taxon>Philodinida</taxon>
        <taxon>Philodinidae</taxon>
        <taxon>Rotaria</taxon>
    </lineage>
</organism>
<sequence length="71" mass="8028">MRLRVDVRQQMKNNDGTRTQMNIIHSQGSIGYSQTTNTIYLEGQKQSDSSLNSSGKKRTEKIQVTDALNIL</sequence>
<comment type="caution">
    <text evidence="1">The sequence shown here is derived from an EMBL/GenBank/DDBJ whole genome shotgun (WGS) entry which is preliminary data.</text>
</comment>
<dbReference type="EMBL" id="CAJOBJ010035739">
    <property type="protein sequence ID" value="CAF4298421.1"/>
    <property type="molecule type" value="Genomic_DNA"/>
</dbReference>
<protein>
    <submittedName>
        <fullName evidence="1">Uncharacterized protein</fullName>
    </submittedName>
</protein>